<dbReference type="Gene3D" id="1.10.260.40">
    <property type="entry name" value="lambda repressor-like DNA-binding domains"/>
    <property type="match status" value="1"/>
</dbReference>
<evidence type="ECO:0000313" key="3">
    <source>
        <dbReference type="Proteomes" id="UP001263246"/>
    </source>
</evidence>
<name>A0ABU3TVK9_9FIRM</name>
<evidence type="ECO:0000313" key="2">
    <source>
        <dbReference type="EMBL" id="MDU8687276.1"/>
    </source>
</evidence>
<feature type="domain" description="HTH cro/C1-type" evidence="1">
    <location>
        <begin position="7"/>
        <end position="68"/>
    </location>
</feature>
<protein>
    <submittedName>
        <fullName evidence="2">Helix-turn-helix transcriptional regulator</fullName>
    </submittedName>
</protein>
<dbReference type="InterPro" id="IPR010982">
    <property type="entry name" value="Lambda_DNA-bd_dom_sf"/>
</dbReference>
<dbReference type="CDD" id="cd00093">
    <property type="entry name" value="HTH_XRE"/>
    <property type="match status" value="1"/>
</dbReference>
<proteinExistence type="predicted"/>
<dbReference type="EMBL" id="JAWHPR010000001">
    <property type="protein sequence ID" value="MDU8687276.1"/>
    <property type="molecule type" value="Genomic_DNA"/>
</dbReference>
<dbReference type="Proteomes" id="UP001263246">
    <property type="component" value="Unassembled WGS sequence"/>
</dbReference>
<dbReference type="Pfam" id="PF01381">
    <property type="entry name" value="HTH_3"/>
    <property type="match status" value="1"/>
</dbReference>
<dbReference type="SUPFAM" id="SSF47413">
    <property type="entry name" value="lambda repressor-like DNA-binding domains"/>
    <property type="match status" value="1"/>
</dbReference>
<dbReference type="PROSITE" id="PS50943">
    <property type="entry name" value="HTH_CROC1"/>
    <property type="match status" value="1"/>
</dbReference>
<comment type="caution">
    <text evidence="2">The sequence shown here is derived from an EMBL/GenBank/DDBJ whole genome shotgun (WGS) entry which is preliminary data.</text>
</comment>
<dbReference type="SMART" id="SM00530">
    <property type="entry name" value="HTH_XRE"/>
    <property type="match status" value="1"/>
</dbReference>
<dbReference type="InterPro" id="IPR001387">
    <property type="entry name" value="Cro/C1-type_HTH"/>
</dbReference>
<gene>
    <name evidence="2" type="ORF">RX402_00695</name>
</gene>
<organism evidence="2 3">
    <name type="scientific">Faecalibacterium wellingii</name>
    <dbReference type="NCBI Taxonomy" id="2929491"/>
    <lineage>
        <taxon>Bacteria</taxon>
        <taxon>Bacillati</taxon>
        <taxon>Bacillota</taxon>
        <taxon>Clostridia</taxon>
        <taxon>Eubacteriales</taxon>
        <taxon>Oscillospiraceae</taxon>
        <taxon>Faecalibacterium</taxon>
    </lineage>
</organism>
<keyword evidence="3" id="KW-1185">Reference proteome</keyword>
<dbReference type="RefSeq" id="WP_249238507.1">
    <property type="nucleotide sequence ID" value="NZ_CP094473.1"/>
</dbReference>
<sequence>MTLKDLIIEYRNDHGLSQRQFATACGLSNGYISMLEKEMNPNTKLPVTPTLPKLKQLASGMGMSLTDLLVKVDDMPVELILDDADSKKLVPEIEDELDAEIMKIISGLTPEKKQQALSYIQYLAQS</sequence>
<accession>A0ABU3TVK9</accession>
<reference evidence="2 3" key="1">
    <citation type="submission" date="2023-10" db="EMBL/GenBank/DDBJ databases">
        <title>Host Genetic Regulation of Human Gut Microbial Structural Variation.</title>
        <authorList>
            <person name="Harmsen H.J.M."/>
        </authorList>
    </citation>
    <scope>NUCLEOTIDE SEQUENCE [LARGE SCALE GENOMIC DNA]</scope>
    <source>
        <strain evidence="2 3">HTF-F</strain>
    </source>
</reference>
<evidence type="ECO:0000259" key="1">
    <source>
        <dbReference type="PROSITE" id="PS50943"/>
    </source>
</evidence>